<reference evidence="1 2" key="1">
    <citation type="journal article" date="2019" name="Microbiol. Resour. Announc.">
        <title>Draft Genome Sequence of the Most Traditional epsilon-Poly-l-Lysine Producer, Streptomyces albulus NBRC14147.</title>
        <authorList>
            <person name="Yamanaka K."/>
            <person name="Hamano Y."/>
        </authorList>
    </citation>
    <scope>NUCLEOTIDE SEQUENCE [LARGE SCALE GENOMIC DNA]</scope>
    <source>
        <strain evidence="1 2">NBRC 14147</strain>
    </source>
</reference>
<dbReference type="STRING" id="68570.DC74_2309"/>
<comment type="caution">
    <text evidence="1">The sequence shown here is derived from an EMBL/GenBank/DDBJ whole genome shotgun (WGS) entry which is preliminary data.</text>
</comment>
<name>A0A059VTY6_STRNR</name>
<gene>
    <name evidence="1" type="ORF">SALB_03165</name>
</gene>
<organism evidence="1 2">
    <name type="scientific">Streptomyces noursei</name>
    <name type="common">Streptomyces albulus</name>
    <dbReference type="NCBI Taxonomy" id="1971"/>
    <lineage>
        <taxon>Bacteria</taxon>
        <taxon>Bacillati</taxon>
        <taxon>Actinomycetota</taxon>
        <taxon>Actinomycetes</taxon>
        <taxon>Kitasatosporales</taxon>
        <taxon>Streptomycetaceae</taxon>
        <taxon>Streptomyces</taxon>
    </lineage>
</organism>
<protein>
    <submittedName>
        <fullName evidence="1">Uncharacterized protein</fullName>
    </submittedName>
</protein>
<dbReference type="Proteomes" id="UP000288351">
    <property type="component" value="Unassembled WGS sequence"/>
</dbReference>
<proteinExistence type="predicted"/>
<dbReference type="AlphaFoldDB" id="A0A059VTY6"/>
<accession>A0A059VTY6</accession>
<dbReference type="RefSeq" id="WP_016571711.1">
    <property type="nucleotide sequence ID" value="NZ_BHXC01000006.1"/>
</dbReference>
<dbReference type="EMBL" id="BHXC01000006">
    <property type="protein sequence ID" value="GCB90458.1"/>
    <property type="molecule type" value="Genomic_DNA"/>
</dbReference>
<evidence type="ECO:0000313" key="1">
    <source>
        <dbReference type="EMBL" id="GCB90458.1"/>
    </source>
</evidence>
<evidence type="ECO:0000313" key="2">
    <source>
        <dbReference type="Proteomes" id="UP000288351"/>
    </source>
</evidence>
<sequence length="72" mass="7449">MSAAFSRPSAARAPRLRKALPWWGLALPTVSFVVLLVLVASPGTASAAGAPRAPESLAPLLEFLARVLRLGG</sequence>